<sequence length="43" mass="4772">MRRNVQSPSVDTPLKITEALGISLIDLFDISEDLPTDLFLAIN</sequence>
<evidence type="ECO:0000313" key="2">
    <source>
        <dbReference type="Proteomes" id="UP000283095"/>
    </source>
</evidence>
<gene>
    <name evidence="1" type="ORF">BAOM_0925</name>
</gene>
<protein>
    <recommendedName>
        <fullName evidence="3">XRE family transcriptional regulator</fullName>
    </recommendedName>
</protein>
<dbReference type="KEGG" id="pasa:BAOM_0925"/>
<dbReference type="AlphaFoldDB" id="A0A3Q9RLH4"/>
<reference evidence="1 2" key="1">
    <citation type="submission" date="2018-01" db="EMBL/GenBank/DDBJ databases">
        <title>Bacillus asahii Genome sequencing and assembly.</title>
        <authorList>
            <person name="Jiang H."/>
            <person name="Feng Y."/>
            <person name="Zhao F."/>
            <person name="Lin X."/>
        </authorList>
    </citation>
    <scope>NUCLEOTIDE SEQUENCE [LARGE SCALE GENOMIC DNA]</scope>
    <source>
        <strain evidence="1 2">OM18</strain>
    </source>
</reference>
<dbReference type="EMBL" id="CP026095">
    <property type="protein sequence ID" value="AZV41536.1"/>
    <property type="molecule type" value="Genomic_DNA"/>
</dbReference>
<evidence type="ECO:0008006" key="3">
    <source>
        <dbReference type="Google" id="ProtNLM"/>
    </source>
</evidence>
<organism evidence="1 2">
    <name type="scientific">Peribacillus asahii</name>
    <dbReference type="NCBI Taxonomy" id="228899"/>
    <lineage>
        <taxon>Bacteria</taxon>
        <taxon>Bacillati</taxon>
        <taxon>Bacillota</taxon>
        <taxon>Bacilli</taxon>
        <taxon>Bacillales</taxon>
        <taxon>Bacillaceae</taxon>
        <taxon>Peribacillus</taxon>
    </lineage>
</organism>
<accession>A0A3Q9RLH4</accession>
<proteinExistence type="predicted"/>
<name>A0A3Q9RLH4_9BACI</name>
<dbReference type="Proteomes" id="UP000283095">
    <property type="component" value="Chromosome"/>
</dbReference>
<evidence type="ECO:0000313" key="1">
    <source>
        <dbReference type="EMBL" id="AZV41536.1"/>
    </source>
</evidence>